<comment type="caution">
    <text evidence="1">The sequence shown here is derived from an EMBL/GenBank/DDBJ whole genome shotgun (WGS) entry which is preliminary data.</text>
</comment>
<dbReference type="AlphaFoldDB" id="A0A6A4PIV9"/>
<keyword evidence="2" id="KW-1185">Reference proteome</keyword>
<accession>A0A6A4PIV9</accession>
<reference evidence="2" key="1">
    <citation type="journal article" date="2020" name="Nat. Commun.">
        <title>Genome sequence of the cluster root forming white lupin.</title>
        <authorList>
            <person name="Hufnagel B."/>
            <person name="Marques A."/>
            <person name="Soriano A."/>
            <person name="Marques L."/>
            <person name="Divol F."/>
            <person name="Doumas P."/>
            <person name="Sallet E."/>
            <person name="Mancinotti D."/>
            <person name="Carrere S."/>
            <person name="Marande W."/>
            <person name="Arribat S."/>
            <person name="Keller J."/>
            <person name="Huneau C."/>
            <person name="Blein T."/>
            <person name="Aime D."/>
            <person name="Laguerre M."/>
            <person name="Taylor J."/>
            <person name="Schubert V."/>
            <person name="Nelson M."/>
            <person name="Geu-Flores F."/>
            <person name="Crespi M."/>
            <person name="Gallardo-Guerrero K."/>
            <person name="Delaux P.-M."/>
            <person name="Salse J."/>
            <person name="Berges H."/>
            <person name="Guyot R."/>
            <person name="Gouzy J."/>
            <person name="Peret B."/>
        </authorList>
    </citation>
    <scope>NUCLEOTIDE SEQUENCE [LARGE SCALE GENOMIC DNA]</scope>
    <source>
        <strain evidence="2">cv. Amiga</strain>
    </source>
</reference>
<gene>
    <name evidence="1" type="ORF">Lalb_Chr13g0298251</name>
</gene>
<proteinExistence type="predicted"/>
<protein>
    <submittedName>
        <fullName evidence="1">Uncharacterized protein</fullName>
    </submittedName>
</protein>
<name>A0A6A4PIV9_LUPAL</name>
<sequence>MHIVGVKIKRVARLFIDLFTLQVFYEQNIACGLFNLVYVSILKETCIAANTLPHILPFLMISFPSCLYDLRIS</sequence>
<organism evidence="1 2">
    <name type="scientific">Lupinus albus</name>
    <name type="common">White lupine</name>
    <name type="synonym">Lupinus termis</name>
    <dbReference type="NCBI Taxonomy" id="3870"/>
    <lineage>
        <taxon>Eukaryota</taxon>
        <taxon>Viridiplantae</taxon>
        <taxon>Streptophyta</taxon>
        <taxon>Embryophyta</taxon>
        <taxon>Tracheophyta</taxon>
        <taxon>Spermatophyta</taxon>
        <taxon>Magnoliopsida</taxon>
        <taxon>eudicotyledons</taxon>
        <taxon>Gunneridae</taxon>
        <taxon>Pentapetalae</taxon>
        <taxon>rosids</taxon>
        <taxon>fabids</taxon>
        <taxon>Fabales</taxon>
        <taxon>Fabaceae</taxon>
        <taxon>Papilionoideae</taxon>
        <taxon>50 kb inversion clade</taxon>
        <taxon>genistoids sensu lato</taxon>
        <taxon>core genistoids</taxon>
        <taxon>Genisteae</taxon>
        <taxon>Lupinus</taxon>
    </lineage>
</organism>
<dbReference type="EMBL" id="WOCE01000013">
    <property type="protein sequence ID" value="KAE9601478.1"/>
    <property type="molecule type" value="Genomic_DNA"/>
</dbReference>
<dbReference type="Proteomes" id="UP000447434">
    <property type="component" value="Chromosome 13"/>
</dbReference>
<evidence type="ECO:0000313" key="1">
    <source>
        <dbReference type="EMBL" id="KAE9601478.1"/>
    </source>
</evidence>
<evidence type="ECO:0000313" key="2">
    <source>
        <dbReference type="Proteomes" id="UP000447434"/>
    </source>
</evidence>